<feature type="region of interest" description="Disordered" evidence="1">
    <location>
        <begin position="294"/>
        <end position="350"/>
    </location>
</feature>
<evidence type="ECO:0000313" key="3">
    <source>
        <dbReference type="Proteomes" id="UP000383932"/>
    </source>
</evidence>
<name>A0A5N5QF15_9AGAM</name>
<accession>A0A5N5QF15</accession>
<comment type="caution">
    <text evidence="2">The sequence shown here is derived from an EMBL/GenBank/DDBJ whole genome shotgun (WGS) entry which is preliminary data.</text>
</comment>
<feature type="compositionally biased region" description="Polar residues" evidence="1">
    <location>
        <begin position="421"/>
        <end position="435"/>
    </location>
</feature>
<dbReference type="Proteomes" id="UP000383932">
    <property type="component" value="Unassembled WGS sequence"/>
</dbReference>
<sequence>MPSGNNTDPASAIWRSESKFEQWAELIHLDQELKQNLPEELQGLVDASRKFPAWLGDPNADEFKPYDGIFPSQIAGMQTNLPEDMTNVVRDQAGAEATKWLPLALLPILNIPKTYDYLSKVESYGGHMSETDMRTTLDQLLNHVWHNEAAPNFAHLYVPSPVGTKQAYMIFSLERKLQLPKPNSEDATPVTETISDSIVLFWDPEDRFRILFKSGPRRKPALSCLAREHTPAALHWATEYKQDDPLAVSRQTRMAMVSGLYQRRALGFMDHFVFGTAHSGNRLDVFAGRWESVKSPADQATGASPAEEDAPKSQATPDQKDQDTTPPIDRRSTLGSSKKTPSGPTSNLPKKDKYEIKVYQFPGYSLLSPLDMIEFYMLMRASRDLACKYAAEIFSNRYGKAYNLPVENCTWPADPRDSQQRKTSGFNSRANSQHQPGLETIEEKGRDCTDFLSEHYDNGVDEWEANDERHLHLVNKGRPGWLDQLRREPTPEPDQKVLEYLEGLGDKPTDPVV</sequence>
<gene>
    <name evidence="2" type="ORF">CTheo_6356</name>
</gene>
<dbReference type="EMBL" id="SSOP01000188">
    <property type="protein sequence ID" value="KAB5590209.1"/>
    <property type="molecule type" value="Genomic_DNA"/>
</dbReference>
<organism evidence="2 3">
    <name type="scientific">Ceratobasidium theobromae</name>
    <dbReference type="NCBI Taxonomy" id="1582974"/>
    <lineage>
        <taxon>Eukaryota</taxon>
        <taxon>Fungi</taxon>
        <taxon>Dikarya</taxon>
        <taxon>Basidiomycota</taxon>
        <taxon>Agaricomycotina</taxon>
        <taxon>Agaricomycetes</taxon>
        <taxon>Cantharellales</taxon>
        <taxon>Ceratobasidiaceae</taxon>
        <taxon>Ceratobasidium</taxon>
    </lineage>
</organism>
<feature type="region of interest" description="Disordered" evidence="1">
    <location>
        <begin position="411"/>
        <end position="440"/>
    </location>
</feature>
<feature type="compositionally biased region" description="Basic and acidic residues" evidence="1">
    <location>
        <begin position="318"/>
        <end position="332"/>
    </location>
</feature>
<proteinExistence type="predicted"/>
<dbReference type="AlphaFoldDB" id="A0A5N5QF15"/>
<reference evidence="2 3" key="1">
    <citation type="journal article" date="2019" name="Fungal Biol. Biotechnol.">
        <title>Draft genome sequence of fastidious pathogen Ceratobasidium theobromae, which causes vascular-streak dieback in Theobroma cacao.</title>
        <authorList>
            <person name="Ali S.S."/>
            <person name="Asman A."/>
            <person name="Shao J."/>
            <person name="Firmansyah A.P."/>
            <person name="Susilo A.W."/>
            <person name="Rosmana A."/>
            <person name="McMahon P."/>
            <person name="Junaid M."/>
            <person name="Guest D."/>
            <person name="Kheng T.Y."/>
            <person name="Meinhardt L.W."/>
            <person name="Bailey B.A."/>
        </authorList>
    </citation>
    <scope>NUCLEOTIDE SEQUENCE [LARGE SCALE GENOMIC DNA]</scope>
    <source>
        <strain evidence="2 3">CT2</strain>
    </source>
</reference>
<evidence type="ECO:0000256" key="1">
    <source>
        <dbReference type="SAM" id="MobiDB-lite"/>
    </source>
</evidence>
<evidence type="ECO:0000313" key="2">
    <source>
        <dbReference type="EMBL" id="KAB5590209.1"/>
    </source>
</evidence>
<dbReference type="OrthoDB" id="3143494at2759"/>
<keyword evidence="3" id="KW-1185">Reference proteome</keyword>
<protein>
    <submittedName>
        <fullName evidence="2">Uncharacterized protein</fullName>
    </submittedName>
</protein>
<feature type="compositionally biased region" description="Polar residues" evidence="1">
    <location>
        <begin position="333"/>
        <end position="348"/>
    </location>
</feature>